<evidence type="ECO:0000256" key="7">
    <source>
        <dbReference type="ARBA" id="ARBA00023136"/>
    </source>
</evidence>
<evidence type="ECO:0000256" key="4">
    <source>
        <dbReference type="ARBA" id="ARBA00022960"/>
    </source>
</evidence>
<dbReference type="AlphaFoldDB" id="J9US28"/>
<evidence type="ECO:0000256" key="6">
    <source>
        <dbReference type="ARBA" id="ARBA00022989"/>
    </source>
</evidence>
<dbReference type="EMBL" id="CP003490">
    <property type="protein sequence ID" value="AFR69818.1"/>
    <property type="molecule type" value="Genomic_DNA"/>
</dbReference>
<feature type="transmembrane region" description="Helical" evidence="10">
    <location>
        <begin position="38"/>
        <end position="62"/>
    </location>
</feature>
<evidence type="ECO:0000256" key="5">
    <source>
        <dbReference type="ARBA" id="ARBA00022984"/>
    </source>
</evidence>
<dbReference type="GO" id="GO:0009252">
    <property type="term" value="P:peptidoglycan biosynthetic process"/>
    <property type="evidence" value="ECO:0007669"/>
    <property type="project" value="UniProtKB-KW"/>
</dbReference>
<dbReference type="GO" id="GO:0008360">
    <property type="term" value="P:regulation of cell shape"/>
    <property type="evidence" value="ECO:0007669"/>
    <property type="project" value="UniProtKB-KW"/>
</dbReference>
<evidence type="ECO:0000256" key="2">
    <source>
        <dbReference type="ARBA" id="ARBA00022475"/>
    </source>
</evidence>
<evidence type="ECO:0000313" key="12">
    <source>
        <dbReference type="Proteomes" id="UP000007346"/>
    </source>
</evidence>
<dbReference type="Proteomes" id="UP000007346">
    <property type="component" value="Chromosome"/>
</dbReference>
<keyword evidence="4" id="KW-0133">Cell shape</keyword>
<dbReference type="PANTHER" id="PTHR47019">
    <property type="entry name" value="LIPID II FLIPPASE MURJ"/>
    <property type="match status" value="1"/>
</dbReference>
<keyword evidence="2" id="KW-1003">Cell membrane</keyword>
<keyword evidence="5" id="KW-0573">Peptidoglycan synthesis</keyword>
<dbReference type="GO" id="GO:0005886">
    <property type="term" value="C:plasma membrane"/>
    <property type="evidence" value="ECO:0007669"/>
    <property type="project" value="UniProtKB-SubCell"/>
</dbReference>
<gene>
    <name evidence="11" type="primary">mviN</name>
    <name evidence="11" type="ORF">B2904_orf469</name>
</gene>
<evidence type="ECO:0000256" key="10">
    <source>
        <dbReference type="SAM" id="Phobius"/>
    </source>
</evidence>
<dbReference type="HOGENOM" id="CLU_2258344_0_0_12"/>
<evidence type="ECO:0000256" key="3">
    <source>
        <dbReference type="ARBA" id="ARBA00022692"/>
    </source>
</evidence>
<comment type="function">
    <text evidence="8">Involved in peptidoglycan biosynthesis. Transports lipid-linked peptidoglycan precursors from the inner to the outer leaflet of the cytoplasmic membrane.</text>
</comment>
<reference evidence="11 12" key="1">
    <citation type="journal article" date="2012" name="BMC Genomics">
        <title>Comparative genomics of Brachyspira pilosicoli strains: genome rearrangements, reductions and correlation of genetic compliment with phenotypic diversity.</title>
        <authorList>
            <person name="Mappley L.J."/>
            <person name="Black M.L."/>
            <person name="Abuoun M."/>
            <person name="Darby A.C."/>
            <person name="Woodward M.J."/>
            <person name="Parkhill J."/>
            <person name="Turner A.K."/>
            <person name="Bellgard M.I."/>
            <person name="La T."/>
            <person name="Phillips N.D."/>
            <person name="La Ragione R.M."/>
            <person name="Hampson D.J."/>
        </authorList>
    </citation>
    <scope>NUCLEOTIDE SEQUENCE [LARGE SCALE GENOMIC DNA]</scope>
    <source>
        <strain evidence="11">B2904</strain>
    </source>
</reference>
<comment type="subcellular location">
    <subcellularLocation>
        <location evidence="1">Cell membrane</location>
        <topology evidence="1">Multi-pass membrane protein</topology>
    </subcellularLocation>
</comment>
<sequence length="103" mass="11521">MQEKNEKVNTKESIVKSSLKMSVVTTISRIFGLVRDQIQAILLGTSFIADAFAIGFILPNLLRRLFAEGNMVASFIPVFTDLEKNKGIEASKVFLGLFLHYCH</sequence>
<keyword evidence="3 10" id="KW-0812">Transmembrane</keyword>
<dbReference type="Pfam" id="PF03023">
    <property type="entry name" value="MurJ"/>
    <property type="match status" value="1"/>
</dbReference>
<dbReference type="InterPro" id="IPR004268">
    <property type="entry name" value="MurJ"/>
</dbReference>
<evidence type="ECO:0000313" key="11">
    <source>
        <dbReference type="EMBL" id="AFR69818.1"/>
    </source>
</evidence>
<comment type="similarity">
    <text evidence="9">Belongs to the MurJ/MviN family.</text>
</comment>
<dbReference type="InterPro" id="IPR051050">
    <property type="entry name" value="Lipid_II_flippase_MurJ/MviN"/>
</dbReference>
<evidence type="ECO:0000256" key="9">
    <source>
        <dbReference type="ARBA" id="ARBA00061532"/>
    </source>
</evidence>
<protein>
    <submittedName>
        <fullName evidence="11">Integral membrane protein MviN putative virulence factor</fullName>
    </submittedName>
</protein>
<keyword evidence="6 10" id="KW-1133">Transmembrane helix</keyword>
<dbReference type="PANTHER" id="PTHR47019:SF1">
    <property type="entry name" value="LIPID II FLIPPASE MURJ"/>
    <property type="match status" value="1"/>
</dbReference>
<dbReference type="GO" id="GO:0015648">
    <property type="term" value="F:lipid-linked peptidoglycan transporter activity"/>
    <property type="evidence" value="ECO:0007669"/>
    <property type="project" value="TreeGrafter"/>
</dbReference>
<accession>J9US28</accession>
<dbReference type="KEGG" id="bpj:B2904_orf469"/>
<name>J9US28_BRAPL</name>
<organism evidence="11 12">
    <name type="scientific">Brachyspira pilosicoli B2904</name>
    <dbReference type="NCBI Taxonomy" id="1133568"/>
    <lineage>
        <taxon>Bacteria</taxon>
        <taxon>Pseudomonadati</taxon>
        <taxon>Spirochaetota</taxon>
        <taxon>Spirochaetia</taxon>
        <taxon>Brachyspirales</taxon>
        <taxon>Brachyspiraceae</taxon>
        <taxon>Brachyspira</taxon>
    </lineage>
</organism>
<evidence type="ECO:0000256" key="1">
    <source>
        <dbReference type="ARBA" id="ARBA00004651"/>
    </source>
</evidence>
<keyword evidence="7 10" id="KW-0472">Membrane</keyword>
<dbReference type="PRINTS" id="PR01806">
    <property type="entry name" value="VIRFACTRMVIN"/>
</dbReference>
<dbReference type="GO" id="GO:0034204">
    <property type="term" value="P:lipid translocation"/>
    <property type="evidence" value="ECO:0007669"/>
    <property type="project" value="TreeGrafter"/>
</dbReference>
<evidence type="ECO:0000256" key="8">
    <source>
        <dbReference type="ARBA" id="ARBA00060041"/>
    </source>
</evidence>
<proteinExistence type="inferred from homology"/>
<dbReference type="PATRIC" id="fig|1133568.3.peg.460"/>